<dbReference type="EMBL" id="UINC01154752">
    <property type="protein sequence ID" value="SVD50207.1"/>
    <property type="molecule type" value="Genomic_DNA"/>
</dbReference>
<feature type="transmembrane region" description="Helical" evidence="1">
    <location>
        <begin position="21"/>
        <end position="52"/>
    </location>
</feature>
<organism evidence="2">
    <name type="scientific">marine metagenome</name>
    <dbReference type="NCBI Taxonomy" id="408172"/>
    <lineage>
        <taxon>unclassified sequences</taxon>
        <taxon>metagenomes</taxon>
        <taxon>ecological metagenomes</taxon>
    </lineage>
</organism>
<keyword evidence="1" id="KW-0472">Membrane</keyword>
<protein>
    <submittedName>
        <fullName evidence="2">Uncharacterized protein</fullName>
    </submittedName>
</protein>
<reference evidence="2" key="1">
    <citation type="submission" date="2018-05" db="EMBL/GenBank/DDBJ databases">
        <authorList>
            <person name="Lanie J.A."/>
            <person name="Ng W.-L."/>
            <person name="Kazmierczak K.M."/>
            <person name="Andrzejewski T.M."/>
            <person name="Davidsen T.M."/>
            <person name="Wayne K.J."/>
            <person name="Tettelin H."/>
            <person name="Glass J.I."/>
            <person name="Rusch D."/>
            <person name="Podicherti R."/>
            <person name="Tsui H.-C.T."/>
            <person name="Winkler M.E."/>
        </authorList>
    </citation>
    <scope>NUCLEOTIDE SEQUENCE</scope>
</reference>
<keyword evidence="1" id="KW-1133">Transmembrane helix</keyword>
<name>A0A382VUL4_9ZZZZ</name>
<evidence type="ECO:0000313" key="2">
    <source>
        <dbReference type="EMBL" id="SVD50207.1"/>
    </source>
</evidence>
<sequence>MLEDIYRVFNKIISKNKLFRNILIVILISLLLTGICWNIGIFICIMMVLAVFCSMTEYCDLFSINLNKFMNFDIMDKVISFIKNNVG</sequence>
<keyword evidence="1" id="KW-0812">Transmembrane</keyword>
<dbReference type="AlphaFoldDB" id="A0A382VUL4"/>
<accession>A0A382VUL4</accession>
<proteinExistence type="predicted"/>
<evidence type="ECO:0000256" key="1">
    <source>
        <dbReference type="SAM" id="Phobius"/>
    </source>
</evidence>
<gene>
    <name evidence="2" type="ORF">METZ01_LOCUS403061</name>
</gene>